<dbReference type="AlphaFoldDB" id="A0A4R0XBE3"/>
<keyword evidence="4" id="KW-0804">Transcription</keyword>
<dbReference type="PANTHER" id="PTHR30419">
    <property type="entry name" value="HTH-TYPE TRANSCRIPTIONAL REGULATOR YBHD"/>
    <property type="match status" value="1"/>
</dbReference>
<evidence type="ECO:0000256" key="4">
    <source>
        <dbReference type="ARBA" id="ARBA00023163"/>
    </source>
</evidence>
<gene>
    <name evidence="6" type="ORF">BZM27_36985</name>
</gene>
<organism evidence="6 7">
    <name type="scientific">Paraburkholderia steynii</name>
    <dbReference type="NCBI Taxonomy" id="1245441"/>
    <lineage>
        <taxon>Bacteria</taxon>
        <taxon>Pseudomonadati</taxon>
        <taxon>Pseudomonadota</taxon>
        <taxon>Betaproteobacteria</taxon>
        <taxon>Burkholderiales</taxon>
        <taxon>Burkholderiaceae</taxon>
        <taxon>Paraburkholderia</taxon>
    </lineage>
</organism>
<evidence type="ECO:0000313" key="6">
    <source>
        <dbReference type="EMBL" id="TCG04980.1"/>
    </source>
</evidence>
<dbReference type="GO" id="GO:0003700">
    <property type="term" value="F:DNA-binding transcription factor activity"/>
    <property type="evidence" value="ECO:0007669"/>
    <property type="project" value="InterPro"/>
</dbReference>
<dbReference type="Proteomes" id="UP000294200">
    <property type="component" value="Unassembled WGS sequence"/>
</dbReference>
<evidence type="ECO:0000256" key="2">
    <source>
        <dbReference type="ARBA" id="ARBA00023015"/>
    </source>
</evidence>
<dbReference type="Pfam" id="PF03466">
    <property type="entry name" value="LysR_substrate"/>
    <property type="match status" value="1"/>
</dbReference>
<dbReference type="InterPro" id="IPR000847">
    <property type="entry name" value="LysR_HTH_N"/>
</dbReference>
<dbReference type="SUPFAM" id="SSF46785">
    <property type="entry name" value="Winged helix' DNA-binding domain"/>
    <property type="match status" value="1"/>
</dbReference>
<evidence type="ECO:0000313" key="7">
    <source>
        <dbReference type="Proteomes" id="UP000294200"/>
    </source>
</evidence>
<reference evidence="6 7" key="1">
    <citation type="submission" date="2017-02" db="EMBL/GenBank/DDBJ databases">
        <title>Paraburkholderia sophoroidis sp. nov. and Paraburkholderia steynii sp. nov. rhizobial symbionts of the fynbos legume Hypocalyptus sophoroides.</title>
        <authorList>
            <person name="Steenkamp E.T."/>
            <person name="Beukes C.W."/>
            <person name="Van Zyl E."/>
            <person name="Avontuur J."/>
            <person name="Chan W.Y."/>
            <person name="Hassen A."/>
            <person name="Palmer M."/>
            <person name="Mthombeni L."/>
            <person name="Phalane F."/>
            <person name="Sereme K."/>
            <person name="Venter S.N."/>
        </authorList>
    </citation>
    <scope>NUCLEOTIDE SEQUENCE [LARGE SCALE GENOMIC DNA]</scope>
    <source>
        <strain evidence="6 7">HC1.1ba</strain>
    </source>
</reference>
<dbReference type="PANTHER" id="PTHR30419:SF8">
    <property type="entry name" value="NITROGEN ASSIMILATION TRANSCRIPTIONAL ACTIVATOR-RELATED"/>
    <property type="match status" value="1"/>
</dbReference>
<accession>A0A4R0XBE3</accession>
<dbReference type="GO" id="GO:0005829">
    <property type="term" value="C:cytosol"/>
    <property type="evidence" value="ECO:0007669"/>
    <property type="project" value="TreeGrafter"/>
</dbReference>
<evidence type="ECO:0000256" key="1">
    <source>
        <dbReference type="ARBA" id="ARBA00009437"/>
    </source>
</evidence>
<keyword evidence="2" id="KW-0805">Transcription regulation</keyword>
<dbReference type="EMBL" id="MWML01000204">
    <property type="protein sequence ID" value="TCG04980.1"/>
    <property type="molecule type" value="Genomic_DNA"/>
</dbReference>
<keyword evidence="3" id="KW-0238">DNA-binding</keyword>
<dbReference type="InterPro" id="IPR036388">
    <property type="entry name" value="WH-like_DNA-bd_sf"/>
</dbReference>
<protein>
    <submittedName>
        <fullName evidence="6">LysR family transcriptional regulator</fullName>
    </submittedName>
</protein>
<comment type="caution">
    <text evidence="6">The sequence shown here is derived from an EMBL/GenBank/DDBJ whole genome shotgun (WGS) entry which is preliminary data.</text>
</comment>
<evidence type="ECO:0000256" key="3">
    <source>
        <dbReference type="ARBA" id="ARBA00023125"/>
    </source>
</evidence>
<evidence type="ECO:0000259" key="5">
    <source>
        <dbReference type="PROSITE" id="PS50931"/>
    </source>
</evidence>
<dbReference type="InterPro" id="IPR050950">
    <property type="entry name" value="HTH-type_LysR_regulators"/>
</dbReference>
<dbReference type="PROSITE" id="PS50931">
    <property type="entry name" value="HTH_LYSR"/>
    <property type="match status" value="1"/>
</dbReference>
<feature type="domain" description="HTH lysR-type" evidence="5">
    <location>
        <begin position="1"/>
        <end position="60"/>
    </location>
</feature>
<dbReference type="InterPro" id="IPR005119">
    <property type="entry name" value="LysR_subst-bd"/>
</dbReference>
<comment type="similarity">
    <text evidence="1">Belongs to the LysR transcriptional regulatory family.</text>
</comment>
<sequence>MKNMDHQLRLFLVIAKFHSLSTAAEALDLTQSSLSKQLSTLESYVGQPLFERHGRGVTLSDAGQRLLNAARPAYESIDNCITQMREQQGITEGTLRVATIHTLSYYFLSDVMAKFMGQRPKVNMTLLGRSSPEVVDLVETGKADVGFVYDTAVASDGVDITPLFDEHMCLVVHENSKFAAFDEVSLIEHEVPLIVCPQHYALRRMLTAQIPHVKVAAEVDTVDAMLKLASVTAGQCVLPDLMPTKLLQDYHLKRVKIVKPALCRRIVAITQHGRVQSPLLSLLLDIAQRLSGPVSEQAAAWPR</sequence>
<dbReference type="Gene3D" id="1.10.10.10">
    <property type="entry name" value="Winged helix-like DNA-binding domain superfamily/Winged helix DNA-binding domain"/>
    <property type="match status" value="1"/>
</dbReference>
<dbReference type="SUPFAM" id="SSF53850">
    <property type="entry name" value="Periplasmic binding protein-like II"/>
    <property type="match status" value="1"/>
</dbReference>
<dbReference type="InterPro" id="IPR036390">
    <property type="entry name" value="WH_DNA-bd_sf"/>
</dbReference>
<dbReference type="Pfam" id="PF00126">
    <property type="entry name" value="HTH_1"/>
    <property type="match status" value="1"/>
</dbReference>
<dbReference type="Gene3D" id="3.40.190.290">
    <property type="match status" value="1"/>
</dbReference>
<dbReference type="GO" id="GO:0003677">
    <property type="term" value="F:DNA binding"/>
    <property type="evidence" value="ECO:0007669"/>
    <property type="project" value="UniProtKB-KW"/>
</dbReference>
<dbReference type="FunFam" id="1.10.10.10:FF:000001">
    <property type="entry name" value="LysR family transcriptional regulator"/>
    <property type="match status" value="1"/>
</dbReference>
<proteinExistence type="inferred from homology"/>
<dbReference type="CDD" id="cd05466">
    <property type="entry name" value="PBP2_LTTR_substrate"/>
    <property type="match status" value="1"/>
</dbReference>
<keyword evidence="7" id="KW-1185">Reference proteome</keyword>
<name>A0A4R0XBE3_9BURK</name>
<dbReference type="PRINTS" id="PR00039">
    <property type="entry name" value="HTHLYSR"/>
</dbReference>